<evidence type="ECO:0000256" key="10">
    <source>
        <dbReference type="ARBA" id="ARBA00047761"/>
    </source>
</evidence>
<keyword evidence="5" id="KW-0479">Metal-binding</keyword>
<dbReference type="InterPro" id="IPR036457">
    <property type="entry name" value="PPM-type-like_dom_sf"/>
</dbReference>
<evidence type="ECO:0000256" key="3">
    <source>
        <dbReference type="ARBA" id="ARBA00006702"/>
    </source>
</evidence>
<dbReference type="Pfam" id="PF00481">
    <property type="entry name" value="PP2C"/>
    <property type="match status" value="1"/>
</dbReference>
<evidence type="ECO:0000256" key="1">
    <source>
        <dbReference type="ARBA" id="ARBA00001936"/>
    </source>
</evidence>
<dbReference type="SUPFAM" id="SSF81606">
    <property type="entry name" value="PP2C-like"/>
    <property type="match status" value="1"/>
</dbReference>
<dbReference type="GO" id="GO:0004722">
    <property type="term" value="F:protein serine/threonine phosphatase activity"/>
    <property type="evidence" value="ECO:0007669"/>
    <property type="project" value="UniProtKB-EC"/>
</dbReference>
<organism evidence="14 15">
    <name type="scientific">Rhynchospora tenuis</name>
    <dbReference type="NCBI Taxonomy" id="198213"/>
    <lineage>
        <taxon>Eukaryota</taxon>
        <taxon>Viridiplantae</taxon>
        <taxon>Streptophyta</taxon>
        <taxon>Embryophyta</taxon>
        <taxon>Tracheophyta</taxon>
        <taxon>Spermatophyta</taxon>
        <taxon>Magnoliopsida</taxon>
        <taxon>Liliopsida</taxon>
        <taxon>Poales</taxon>
        <taxon>Cyperaceae</taxon>
        <taxon>Cyperoideae</taxon>
        <taxon>Rhynchosporeae</taxon>
        <taxon>Rhynchospora</taxon>
    </lineage>
</organism>
<keyword evidence="8 12" id="KW-0904">Protein phosphatase</keyword>
<dbReference type="InterPro" id="IPR000222">
    <property type="entry name" value="PP2C_BS"/>
</dbReference>
<keyword evidence="9" id="KW-0464">Manganese</keyword>
<sequence length="375" mass="42047">MGSFFSCLFRCFTSGDESDDNDPITSIQCIKGSMKDHYQWEKKLARHLYGQFSMALAQANVRNEDLFQLESGSLSNIVPNGPTGVFVGIYDGHGGDICSQFVLNHLFNELKTAITNRHGHVDETVIQEAYLSTENKFLELVTSNRRLIPFLETMGSCCLSGVVHGNKLYVANAGDSRAVVARWADGEEQPRVRQLSTDHNANDEAIREELEAEHPDDPDLFRVVNGTYCIRGTIQVTRAIGDAYLKSNEFNCEPLRARYRRQRPIVRPLLKAVPTIKTHDLEPNDRFVIFGSHGLWGEVTNEEAVCIVKGSSRSGAARALLKAALDKASNRHNLEYQDLINLPLDDKRYHHDDISIVILFFDELPEPVISPNIGC</sequence>
<keyword evidence="7" id="KW-0460">Magnesium</keyword>
<gene>
    <name evidence="14" type="ORF">LUZ61_016831</name>
</gene>
<dbReference type="GO" id="GO:0046872">
    <property type="term" value="F:metal ion binding"/>
    <property type="evidence" value="ECO:0007669"/>
    <property type="project" value="UniProtKB-KW"/>
</dbReference>
<comment type="similarity">
    <text evidence="3 12">Belongs to the PP2C family.</text>
</comment>
<evidence type="ECO:0000256" key="7">
    <source>
        <dbReference type="ARBA" id="ARBA00022842"/>
    </source>
</evidence>
<comment type="caution">
    <text evidence="14">The sequence shown here is derived from an EMBL/GenBank/DDBJ whole genome shotgun (WGS) entry which is preliminary data.</text>
</comment>
<comment type="catalytic activity">
    <reaction evidence="10">
        <text>O-phospho-L-seryl-[protein] + H2O = L-seryl-[protein] + phosphate</text>
        <dbReference type="Rhea" id="RHEA:20629"/>
        <dbReference type="Rhea" id="RHEA-COMP:9863"/>
        <dbReference type="Rhea" id="RHEA-COMP:11604"/>
        <dbReference type="ChEBI" id="CHEBI:15377"/>
        <dbReference type="ChEBI" id="CHEBI:29999"/>
        <dbReference type="ChEBI" id="CHEBI:43474"/>
        <dbReference type="ChEBI" id="CHEBI:83421"/>
        <dbReference type="EC" id="3.1.3.16"/>
    </reaction>
</comment>
<dbReference type="PANTHER" id="PTHR47992">
    <property type="entry name" value="PROTEIN PHOSPHATASE"/>
    <property type="match status" value="1"/>
</dbReference>
<dbReference type="InterPro" id="IPR001932">
    <property type="entry name" value="PPM-type_phosphatase-like_dom"/>
</dbReference>
<evidence type="ECO:0000256" key="2">
    <source>
        <dbReference type="ARBA" id="ARBA00001946"/>
    </source>
</evidence>
<dbReference type="Proteomes" id="UP001210211">
    <property type="component" value="Unassembled WGS sequence"/>
</dbReference>
<evidence type="ECO:0000256" key="9">
    <source>
        <dbReference type="ARBA" id="ARBA00023211"/>
    </source>
</evidence>
<feature type="domain" description="PPM-type phosphatase" evidence="13">
    <location>
        <begin position="48"/>
        <end position="361"/>
    </location>
</feature>
<reference evidence="14 15" key="1">
    <citation type="journal article" date="2022" name="Cell">
        <title>Repeat-based holocentromeres influence genome architecture and karyotype evolution.</title>
        <authorList>
            <person name="Hofstatter P.G."/>
            <person name="Thangavel G."/>
            <person name="Lux T."/>
            <person name="Neumann P."/>
            <person name="Vondrak T."/>
            <person name="Novak P."/>
            <person name="Zhang M."/>
            <person name="Costa L."/>
            <person name="Castellani M."/>
            <person name="Scott A."/>
            <person name="Toegelov H."/>
            <person name="Fuchs J."/>
            <person name="Mata-Sucre Y."/>
            <person name="Dias Y."/>
            <person name="Vanzela A.L.L."/>
            <person name="Huettel B."/>
            <person name="Almeida C.C.S."/>
            <person name="Simkova H."/>
            <person name="Souza G."/>
            <person name="Pedrosa-Harand A."/>
            <person name="Macas J."/>
            <person name="Mayer K.F.X."/>
            <person name="Houben A."/>
            <person name="Marques A."/>
        </authorList>
    </citation>
    <scope>NUCLEOTIDE SEQUENCE [LARGE SCALE GENOMIC DNA]</scope>
    <source>
        <strain evidence="14">RhyTen1mFocal</strain>
    </source>
</reference>
<evidence type="ECO:0000256" key="5">
    <source>
        <dbReference type="ARBA" id="ARBA00022723"/>
    </source>
</evidence>
<evidence type="ECO:0000313" key="14">
    <source>
        <dbReference type="EMBL" id="KAJ3687667.1"/>
    </source>
</evidence>
<keyword evidence="15" id="KW-1185">Reference proteome</keyword>
<keyword evidence="6 12" id="KW-0378">Hydrolase</keyword>
<evidence type="ECO:0000256" key="8">
    <source>
        <dbReference type="ARBA" id="ARBA00022912"/>
    </source>
</evidence>
<comment type="catalytic activity">
    <reaction evidence="11">
        <text>O-phospho-L-threonyl-[protein] + H2O = L-threonyl-[protein] + phosphate</text>
        <dbReference type="Rhea" id="RHEA:47004"/>
        <dbReference type="Rhea" id="RHEA-COMP:11060"/>
        <dbReference type="Rhea" id="RHEA-COMP:11605"/>
        <dbReference type="ChEBI" id="CHEBI:15377"/>
        <dbReference type="ChEBI" id="CHEBI:30013"/>
        <dbReference type="ChEBI" id="CHEBI:43474"/>
        <dbReference type="ChEBI" id="CHEBI:61977"/>
        <dbReference type="EC" id="3.1.3.16"/>
    </reaction>
</comment>
<dbReference type="CDD" id="cd00143">
    <property type="entry name" value="PP2Cc"/>
    <property type="match status" value="1"/>
</dbReference>
<dbReference type="PROSITE" id="PS01032">
    <property type="entry name" value="PPM_1"/>
    <property type="match status" value="1"/>
</dbReference>
<dbReference type="Gene3D" id="3.60.40.10">
    <property type="entry name" value="PPM-type phosphatase domain"/>
    <property type="match status" value="1"/>
</dbReference>
<dbReference type="EC" id="3.1.3.16" evidence="4"/>
<protein>
    <recommendedName>
        <fullName evidence="4">protein-serine/threonine phosphatase</fullName>
        <ecNumber evidence="4">3.1.3.16</ecNumber>
    </recommendedName>
</protein>
<comment type="cofactor">
    <cofactor evidence="2">
        <name>Mg(2+)</name>
        <dbReference type="ChEBI" id="CHEBI:18420"/>
    </cofactor>
</comment>
<dbReference type="PROSITE" id="PS51746">
    <property type="entry name" value="PPM_2"/>
    <property type="match status" value="1"/>
</dbReference>
<dbReference type="AlphaFoldDB" id="A0AAD5Z685"/>
<evidence type="ECO:0000259" key="13">
    <source>
        <dbReference type="PROSITE" id="PS51746"/>
    </source>
</evidence>
<dbReference type="InterPro" id="IPR015655">
    <property type="entry name" value="PP2C"/>
</dbReference>
<proteinExistence type="inferred from homology"/>
<dbReference type="SMART" id="SM00332">
    <property type="entry name" value="PP2Cc"/>
    <property type="match status" value="1"/>
</dbReference>
<comment type="cofactor">
    <cofactor evidence="1">
        <name>Mn(2+)</name>
        <dbReference type="ChEBI" id="CHEBI:29035"/>
    </cofactor>
</comment>
<evidence type="ECO:0000256" key="11">
    <source>
        <dbReference type="ARBA" id="ARBA00048336"/>
    </source>
</evidence>
<dbReference type="EMBL" id="JAMRDG010000002">
    <property type="protein sequence ID" value="KAJ3687667.1"/>
    <property type="molecule type" value="Genomic_DNA"/>
</dbReference>
<evidence type="ECO:0000256" key="4">
    <source>
        <dbReference type="ARBA" id="ARBA00013081"/>
    </source>
</evidence>
<accession>A0AAD5Z685</accession>
<evidence type="ECO:0000256" key="6">
    <source>
        <dbReference type="ARBA" id="ARBA00022801"/>
    </source>
</evidence>
<evidence type="ECO:0000256" key="12">
    <source>
        <dbReference type="RuleBase" id="RU003465"/>
    </source>
</evidence>
<evidence type="ECO:0000313" key="15">
    <source>
        <dbReference type="Proteomes" id="UP001210211"/>
    </source>
</evidence>
<name>A0AAD5Z685_9POAL</name>